<evidence type="ECO:0000256" key="2">
    <source>
        <dbReference type="ARBA" id="ARBA00023125"/>
    </source>
</evidence>
<dbReference type="Pfam" id="PF00392">
    <property type="entry name" value="GntR"/>
    <property type="match status" value="1"/>
</dbReference>
<dbReference type="AlphaFoldDB" id="A0AAE5MHL1"/>
<reference evidence="6 7" key="1">
    <citation type="journal article" date="2016" name="Genome Biol. Evol.">
        <title>Pangenome and Phylogenomic Analysis of the Pathogenic Actinobacterium Rhodococcus equi.</title>
        <authorList>
            <person name="Anastasi E."/>
            <person name="MacArthur I."/>
            <person name="Scortti M."/>
            <person name="Alvarez S."/>
            <person name="Giguere S."/>
            <person name="Vazquez-Boland J.A."/>
        </authorList>
    </citation>
    <scope>NUCLEOTIDE SEQUENCE [LARGE SCALE GENOMIC DNA]</scope>
    <source>
        <strain evidence="6 7">PAM1271</strain>
    </source>
</reference>
<dbReference type="Gene3D" id="1.20.120.530">
    <property type="entry name" value="GntR ligand-binding domain-like"/>
    <property type="match status" value="1"/>
</dbReference>
<dbReference type="PRINTS" id="PR00035">
    <property type="entry name" value="HTHGNTR"/>
</dbReference>
<dbReference type="Gene3D" id="1.10.10.10">
    <property type="entry name" value="Winged helix-like DNA-binding domain superfamily/Winged helix DNA-binding domain"/>
    <property type="match status" value="1"/>
</dbReference>
<reference evidence="5" key="2">
    <citation type="submission" date="2019-11" db="EMBL/GenBank/DDBJ databases">
        <title>Spread of Macrolides and rifampicin resistant Rhodococcus equi in clinical isolates in the USA.</title>
        <authorList>
            <person name="Alvarez-Narvaez S."/>
            <person name="Huber L."/>
            <person name="Cohen N.D."/>
            <person name="Slovis N."/>
            <person name="Greiter M."/>
            <person name="Giguere S."/>
            <person name="Hart K."/>
        </authorList>
    </citation>
    <scope>NUCLEOTIDE SEQUENCE</scope>
    <source>
        <strain evidence="5">Lh_38</strain>
    </source>
</reference>
<dbReference type="GeneID" id="57576065"/>
<dbReference type="PANTHER" id="PTHR43537:SF45">
    <property type="entry name" value="GNTR FAMILY REGULATORY PROTEIN"/>
    <property type="match status" value="1"/>
</dbReference>
<keyword evidence="1" id="KW-0805">Transcription regulation</keyword>
<evidence type="ECO:0000313" key="6">
    <source>
        <dbReference type="EMBL" id="ORM21260.1"/>
    </source>
</evidence>
<dbReference type="Proteomes" id="UP000193518">
    <property type="component" value="Unassembled WGS sequence"/>
</dbReference>
<dbReference type="GO" id="GO:0003677">
    <property type="term" value="F:DNA binding"/>
    <property type="evidence" value="ECO:0007669"/>
    <property type="project" value="UniProtKB-KW"/>
</dbReference>
<dbReference type="InterPro" id="IPR036390">
    <property type="entry name" value="WH_DNA-bd_sf"/>
</dbReference>
<keyword evidence="3" id="KW-0804">Transcription</keyword>
<evidence type="ECO:0000256" key="1">
    <source>
        <dbReference type="ARBA" id="ARBA00023015"/>
    </source>
</evidence>
<dbReference type="RefSeq" id="WP_022593853.1">
    <property type="nucleotide sequence ID" value="NZ_AP025268.1"/>
</dbReference>
<sequence>MKTPAATSSGRATAQVLDELKRMIFSGELLPGQQIRQETMAERLGVSRLPIRESLRQLTSDGLVQHVPNVGYSVARLDQSELEQIYLMRSVLERETLRALPTIDAEAVDRIEELGEKVKAAAEVRDFLGMRLCNQDFHFAIFEQSGLDLVVQELRRLWTLAMPYHAVYLYEAEGRARVVREHDEMLDALRAHDNERLVELMEHHREGGQQTANLVLGLRGPAPDDR</sequence>
<proteinExistence type="predicted"/>
<name>A0AAE5MHL1_RHOHA</name>
<evidence type="ECO:0000259" key="4">
    <source>
        <dbReference type="PROSITE" id="PS50949"/>
    </source>
</evidence>
<dbReference type="InterPro" id="IPR036388">
    <property type="entry name" value="WH-like_DNA-bd_sf"/>
</dbReference>
<dbReference type="PANTHER" id="PTHR43537">
    <property type="entry name" value="TRANSCRIPTIONAL REGULATOR, GNTR FAMILY"/>
    <property type="match status" value="1"/>
</dbReference>
<dbReference type="Proteomes" id="UP000738270">
    <property type="component" value="Unassembled WGS sequence"/>
</dbReference>
<dbReference type="InterPro" id="IPR000524">
    <property type="entry name" value="Tscrpt_reg_HTH_GntR"/>
</dbReference>
<dbReference type="InterPro" id="IPR011711">
    <property type="entry name" value="GntR_C"/>
</dbReference>
<dbReference type="GO" id="GO:0003700">
    <property type="term" value="F:DNA-binding transcription factor activity"/>
    <property type="evidence" value="ECO:0007669"/>
    <property type="project" value="InterPro"/>
</dbReference>
<dbReference type="InterPro" id="IPR008920">
    <property type="entry name" value="TF_FadR/GntR_C"/>
</dbReference>
<feature type="domain" description="HTH gntR-type" evidence="4">
    <location>
        <begin position="10"/>
        <end position="77"/>
    </location>
</feature>
<dbReference type="EMBL" id="LWIC01000011">
    <property type="protein sequence ID" value="ORM21260.1"/>
    <property type="molecule type" value="Genomic_DNA"/>
</dbReference>
<evidence type="ECO:0000256" key="3">
    <source>
        <dbReference type="ARBA" id="ARBA00023163"/>
    </source>
</evidence>
<dbReference type="EMBL" id="WUXD01000002">
    <property type="protein sequence ID" value="MBM4627074.1"/>
    <property type="molecule type" value="Genomic_DNA"/>
</dbReference>
<dbReference type="Pfam" id="PF07729">
    <property type="entry name" value="FCD"/>
    <property type="match status" value="1"/>
</dbReference>
<evidence type="ECO:0000313" key="7">
    <source>
        <dbReference type="Proteomes" id="UP000193518"/>
    </source>
</evidence>
<protein>
    <submittedName>
        <fullName evidence="5">FCD domain-containing protein</fullName>
    </submittedName>
    <submittedName>
        <fullName evidence="6">GntR family transcriptional regulator</fullName>
    </submittedName>
</protein>
<accession>A0AAE5MHL1</accession>
<dbReference type="SUPFAM" id="SSF46785">
    <property type="entry name" value="Winged helix' DNA-binding domain"/>
    <property type="match status" value="1"/>
</dbReference>
<dbReference type="CDD" id="cd07377">
    <property type="entry name" value="WHTH_GntR"/>
    <property type="match status" value="1"/>
</dbReference>
<organism evidence="6 7">
    <name type="scientific">Rhodococcus hoagii</name>
    <name type="common">Corynebacterium equii</name>
    <dbReference type="NCBI Taxonomy" id="43767"/>
    <lineage>
        <taxon>Bacteria</taxon>
        <taxon>Bacillati</taxon>
        <taxon>Actinomycetota</taxon>
        <taxon>Actinomycetes</taxon>
        <taxon>Mycobacteriales</taxon>
        <taxon>Nocardiaceae</taxon>
        <taxon>Prescottella</taxon>
    </lineage>
</organism>
<evidence type="ECO:0000313" key="5">
    <source>
        <dbReference type="EMBL" id="MBM4627074.1"/>
    </source>
</evidence>
<dbReference type="PROSITE" id="PS50949">
    <property type="entry name" value="HTH_GNTR"/>
    <property type="match status" value="1"/>
</dbReference>
<keyword evidence="2" id="KW-0238">DNA-binding</keyword>
<gene>
    <name evidence="6" type="ORF">A5N68_21835</name>
    <name evidence="5" type="ORF">GS453_09315</name>
</gene>
<dbReference type="SUPFAM" id="SSF48008">
    <property type="entry name" value="GntR ligand-binding domain-like"/>
    <property type="match status" value="1"/>
</dbReference>
<comment type="caution">
    <text evidence="6">The sequence shown here is derived from an EMBL/GenBank/DDBJ whole genome shotgun (WGS) entry which is preliminary data.</text>
</comment>
<dbReference type="SMART" id="SM00345">
    <property type="entry name" value="HTH_GNTR"/>
    <property type="match status" value="1"/>
</dbReference>
<dbReference type="SMART" id="SM00895">
    <property type="entry name" value="FCD"/>
    <property type="match status" value="1"/>
</dbReference>